<gene>
    <name evidence="1" type="ORF">BCR37DRAFT_155488</name>
</gene>
<dbReference type="GeneID" id="63782730"/>
<reference evidence="1 2" key="1">
    <citation type="submission" date="2016-07" db="EMBL/GenBank/DDBJ databases">
        <title>Pervasive Adenine N6-methylation of Active Genes in Fungi.</title>
        <authorList>
            <consortium name="DOE Joint Genome Institute"/>
            <person name="Mondo S.J."/>
            <person name="Dannebaum R.O."/>
            <person name="Kuo R.C."/>
            <person name="Labutti K."/>
            <person name="Haridas S."/>
            <person name="Kuo A."/>
            <person name="Salamov A."/>
            <person name="Ahrendt S.R."/>
            <person name="Lipzen A."/>
            <person name="Sullivan W."/>
            <person name="Andreopoulos W.B."/>
            <person name="Clum A."/>
            <person name="Lindquist E."/>
            <person name="Daum C."/>
            <person name="Ramamoorthy G.K."/>
            <person name="Gryganskyi A."/>
            <person name="Culley D."/>
            <person name="Magnuson J.K."/>
            <person name="James T.Y."/>
            <person name="O'Malley M.A."/>
            <person name="Stajich J.E."/>
            <person name="Spatafora J.W."/>
            <person name="Visel A."/>
            <person name="Grigoriev I.V."/>
        </authorList>
    </citation>
    <scope>NUCLEOTIDE SEQUENCE [LARGE SCALE GENOMIC DNA]</scope>
    <source>
        <strain evidence="1 2">12-1054</strain>
    </source>
</reference>
<name>A0A1Y2F0J8_PROLT</name>
<accession>A0A1Y2F0J8</accession>
<dbReference type="Proteomes" id="UP000193685">
    <property type="component" value="Unassembled WGS sequence"/>
</dbReference>
<dbReference type="RefSeq" id="XP_040723029.1">
    <property type="nucleotide sequence ID" value="XM_040866131.1"/>
</dbReference>
<comment type="caution">
    <text evidence="1">The sequence shown here is derived from an EMBL/GenBank/DDBJ whole genome shotgun (WGS) entry which is preliminary data.</text>
</comment>
<evidence type="ECO:0000313" key="2">
    <source>
        <dbReference type="Proteomes" id="UP000193685"/>
    </source>
</evidence>
<keyword evidence="2" id="KW-1185">Reference proteome</keyword>
<evidence type="ECO:0000313" key="1">
    <source>
        <dbReference type="EMBL" id="ORY77408.1"/>
    </source>
</evidence>
<sequence>MSAPLNIVYTELEPDAVEALHKADAAIFPNKLALQTLLCWQIAQPDLFVQVEATDHIGKRTGVLCLLGIHKTFHDALMQGQLEECDIMPDMLVPRASKDPCGYHVWHIENNSGKPKTGQKRTNFMKAAFTGLVKEQLSIAASLQSQSQMTVSALTATDHGQAFFEKQGFESCGTWDYIVKGVDGQSCVRHSKTPTAPALAKGEELIRACNMMRRSYDCQPMDKQV</sequence>
<proteinExistence type="predicted"/>
<dbReference type="EMBL" id="MCFI01000020">
    <property type="protein sequence ID" value="ORY77408.1"/>
    <property type="molecule type" value="Genomic_DNA"/>
</dbReference>
<organism evidence="1 2">
    <name type="scientific">Protomyces lactucae-debilis</name>
    <dbReference type="NCBI Taxonomy" id="2754530"/>
    <lineage>
        <taxon>Eukaryota</taxon>
        <taxon>Fungi</taxon>
        <taxon>Dikarya</taxon>
        <taxon>Ascomycota</taxon>
        <taxon>Taphrinomycotina</taxon>
        <taxon>Taphrinomycetes</taxon>
        <taxon>Taphrinales</taxon>
        <taxon>Protomycetaceae</taxon>
        <taxon>Protomyces</taxon>
    </lineage>
</organism>
<dbReference type="AlphaFoldDB" id="A0A1Y2F0J8"/>
<protein>
    <submittedName>
        <fullName evidence="1">Uncharacterized protein</fullName>
    </submittedName>
</protein>